<organism evidence="1 2">
    <name type="scientific">Yersinia bercovieri ATCC 43970</name>
    <dbReference type="NCBI Taxonomy" id="349968"/>
    <lineage>
        <taxon>Bacteria</taxon>
        <taxon>Pseudomonadati</taxon>
        <taxon>Pseudomonadota</taxon>
        <taxon>Gammaproteobacteria</taxon>
        <taxon>Enterobacterales</taxon>
        <taxon>Yersiniaceae</taxon>
        <taxon>Yersinia</taxon>
    </lineage>
</organism>
<gene>
    <name evidence="1" type="ORF">yberc0001_18960</name>
</gene>
<sequence length="50" mass="5742">MKARLFRSTTDSQCLDYQHSIKSIICYVAGFNTQCGCPFLVRLRLIEINS</sequence>
<proteinExistence type="predicted"/>
<name>A0ABM9XV24_YERBE</name>
<evidence type="ECO:0000313" key="1">
    <source>
        <dbReference type="EMBL" id="EEQ05242.1"/>
    </source>
</evidence>
<accession>A0ABM9XV24</accession>
<keyword evidence="2" id="KW-1185">Reference proteome</keyword>
<protein>
    <submittedName>
        <fullName evidence="1">Uncharacterized protein</fullName>
    </submittedName>
</protein>
<reference evidence="1" key="1">
    <citation type="submission" date="2008-12" db="EMBL/GenBank/DDBJ databases">
        <title>Annotation of the Yersinia bercovieri ATCC 43970 genome.</title>
        <authorList>
            <person name="Read T.D."/>
            <person name="Akmal A."/>
            <person name="Bishop-Lilly K."/>
            <person name="Chen P.E."/>
            <person name="Cook C."/>
            <person name="Kiley M.P."/>
            <person name="Lentz S."/>
            <person name="Mateczun A."/>
            <person name="Nagarajan N."/>
            <person name="Nolan N."/>
            <person name="Osborne B.I."/>
            <person name="Pop M."/>
            <person name="Sozhamannan S."/>
            <person name="Stewart A.C."/>
            <person name="Sulakvelidze A."/>
            <person name="Thomason B."/>
            <person name="Willner K."/>
            <person name="Zwick M.E."/>
        </authorList>
    </citation>
    <scope>NUCLEOTIDE SEQUENCE [LARGE SCALE GENOMIC DNA]</scope>
    <source>
        <strain evidence="1">ATCC 43970</strain>
    </source>
</reference>
<comment type="caution">
    <text evidence="1">The sequence shown here is derived from an EMBL/GenBank/DDBJ whole genome shotgun (WGS) entry which is preliminary data.</text>
</comment>
<dbReference type="EMBL" id="AALC02000065">
    <property type="protein sequence ID" value="EEQ05242.1"/>
    <property type="molecule type" value="Genomic_DNA"/>
</dbReference>
<evidence type="ECO:0000313" key="2">
    <source>
        <dbReference type="Proteomes" id="UP000010319"/>
    </source>
</evidence>
<dbReference type="Proteomes" id="UP000010319">
    <property type="component" value="Unassembled WGS sequence"/>
</dbReference>